<sequence>MAKGTVDHDNDDDDYGEDDDDGDGGDEEDDNDDDAGDDDDDDFFAWQIALVVDALHPEICMNFCCCLETATGTKLGVGQKARDHLVICGF</sequence>
<protein>
    <submittedName>
        <fullName evidence="2">Uncharacterized protein</fullName>
    </submittedName>
</protein>
<evidence type="ECO:0000313" key="3">
    <source>
        <dbReference type="Proteomes" id="UP000735302"/>
    </source>
</evidence>
<organism evidence="2 3">
    <name type="scientific">Plakobranchus ocellatus</name>
    <dbReference type="NCBI Taxonomy" id="259542"/>
    <lineage>
        <taxon>Eukaryota</taxon>
        <taxon>Metazoa</taxon>
        <taxon>Spiralia</taxon>
        <taxon>Lophotrochozoa</taxon>
        <taxon>Mollusca</taxon>
        <taxon>Gastropoda</taxon>
        <taxon>Heterobranchia</taxon>
        <taxon>Euthyneura</taxon>
        <taxon>Panpulmonata</taxon>
        <taxon>Sacoglossa</taxon>
        <taxon>Placobranchoidea</taxon>
        <taxon>Plakobranchidae</taxon>
        <taxon>Plakobranchus</taxon>
    </lineage>
</organism>
<feature type="compositionally biased region" description="Acidic residues" evidence="1">
    <location>
        <begin position="9"/>
        <end position="41"/>
    </location>
</feature>
<accession>A0AAV4BJY7</accession>
<dbReference type="AlphaFoldDB" id="A0AAV4BJY7"/>
<evidence type="ECO:0000313" key="2">
    <source>
        <dbReference type="EMBL" id="GFO20845.1"/>
    </source>
</evidence>
<feature type="region of interest" description="Disordered" evidence="1">
    <location>
        <begin position="1"/>
        <end position="41"/>
    </location>
</feature>
<dbReference type="Proteomes" id="UP000735302">
    <property type="component" value="Unassembled WGS sequence"/>
</dbReference>
<evidence type="ECO:0000256" key="1">
    <source>
        <dbReference type="SAM" id="MobiDB-lite"/>
    </source>
</evidence>
<name>A0AAV4BJY7_9GAST</name>
<keyword evidence="3" id="KW-1185">Reference proteome</keyword>
<dbReference type="EMBL" id="BLXT01005203">
    <property type="protein sequence ID" value="GFO20845.1"/>
    <property type="molecule type" value="Genomic_DNA"/>
</dbReference>
<gene>
    <name evidence="2" type="ORF">PoB_004735000</name>
</gene>
<proteinExistence type="predicted"/>
<reference evidence="2 3" key="1">
    <citation type="journal article" date="2021" name="Elife">
        <title>Chloroplast acquisition without the gene transfer in kleptoplastic sea slugs, Plakobranchus ocellatus.</title>
        <authorList>
            <person name="Maeda T."/>
            <person name="Takahashi S."/>
            <person name="Yoshida T."/>
            <person name="Shimamura S."/>
            <person name="Takaki Y."/>
            <person name="Nagai Y."/>
            <person name="Toyoda A."/>
            <person name="Suzuki Y."/>
            <person name="Arimoto A."/>
            <person name="Ishii H."/>
            <person name="Satoh N."/>
            <person name="Nishiyama T."/>
            <person name="Hasebe M."/>
            <person name="Maruyama T."/>
            <person name="Minagawa J."/>
            <person name="Obokata J."/>
            <person name="Shigenobu S."/>
        </authorList>
    </citation>
    <scope>NUCLEOTIDE SEQUENCE [LARGE SCALE GENOMIC DNA]</scope>
</reference>
<comment type="caution">
    <text evidence="2">The sequence shown here is derived from an EMBL/GenBank/DDBJ whole genome shotgun (WGS) entry which is preliminary data.</text>
</comment>